<dbReference type="SMART" id="SM00382">
    <property type="entry name" value="AAA"/>
    <property type="match status" value="1"/>
</dbReference>
<dbReference type="GO" id="GO:0055085">
    <property type="term" value="P:transmembrane transport"/>
    <property type="evidence" value="ECO:0007669"/>
    <property type="project" value="UniProtKB-ARBA"/>
</dbReference>
<gene>
    <name evidence="5" type="ORF">EHS19_05790</name>
</gene>
<reference evidence="5 6" key="1">
    <citation type="journal article" date="2019" name="Int. J. Syst. Evol. Microbiol.">
        <title>Bifidobacterium jacchi sp. nov., isolated from the faeces of a baby common marmoset (Callithrix jacchus).</title>
        <authorList>
            <person name="Modesto M."/>
            <person name="Watanabe K."/>
            <person name="Arita M."/>
            <person name="Satti M."/>
            <person name="Oki K."/>
            <person name="Sciavilla P."/>
            <person name="Patavino C."/>
            <person name="Camma C."/>
            <person name="Michelini S."/>
            <person name="Sgorbati B."/>
            <person name="Mattarelli P."/>
        </authorList>
    </citation>
    <scope>NUCLEOTIDE SEQUENCE [LARGE SCALE GENOMIC DNA]</scope>
    <source>
        <strain evidence="5 6">MRM 9.3</strain>
    </source>
</reference>
<name>A0A5N5RIH8_9BIFI</name>
<dbReference type="CDD" id="cd03257">
    <property type="entry name" value="ABC_NikE_OppD_transporters"/>
    <property type="match status" value="1"/>
</dbReference>
<dbReference type="PROSITE" id="PS50893">
    <property type="entry name" value="ABC_TRANSPORTER_2"/>
    <property type="match status" value="1"/>
</dbReference>
<proteinExistence type="predicted"/>
<dbReference type="Proteomes" id="UP000326336">
    <property type="component" value="Unassembled WGS sequence"/>
</dbReference>
<dbReference type="EMBL" id="RQSP01000016">
    <property type="protein sequence ID" value="KAB5607088.1"/>
    <property type="molecule type" value="Genomic_DNA"/>
</dbReference>
<dbReference type="GO" id="GO:0016887">
    <property type="term" value="F:ATP hydrolysis activity"/>
    <property type="evidence" value="ECO:0007669"/>
    <property type="project" value="InterPro"/>
</dbReference>
<dbReference type="SUPFAM" id="SSF52540">
    <property type="entry name" value="P-loop containing nucleoside triphosphate hydrolases"/>
    <property type="match status" value="1"/>
</dbReference>
<organism evidence="5 6">
    <name type="scientific">Bifidobacterium jacchi</name>
    <dbReference type="NCBI Taxonomy" id="2490545"/>
    <lineage>
        <taxon>Bacteria</taxon>
        <taxon>Bacillati</taxon>
        <taxon>Actinomycetota</taxon>
        <taxon>Actinomycetes</taxon>
        <taxon>Bifidobacteriales</taxon>
        <taxon>Bifidobacteriaceae</taxon>
        <taxon>Bifidobacterium</taxon>
    </lineage>
</organism>
<sequence length="300" mass="31705">MSDNILEVRDACVTFEKRNSVVHAVDHISLTMRRGAMLGLVGESGSGKSTLARAIVGLQPLDSGEVVIDGMDQHARARLKGHARAEVVQMVFQDPYSSLNPRMSVGEAIGEVLDTYEHLSHDERRESVAELLRLVHLGPEVAPKMPNQLSGGMRQRIAVAKCLAVRPKLIVADEITSALDVSVQAVVLNLIKSLHRELGLSMLFISHNLAAVRYICDDIAVMHHGRIVEIGSAEQIVTAPKDPYTRSLVGAIPSLEDAGRDVLLDPALAGGAAAAGAASVAGAAAGNTGDRATAVAAGER</sequence>
<protein>
    <submittedName>
        <fullName evidence="5">ABC transporter ATP-binding protein</fullName>
    </submittedName>
</protein>
<dbReference type="OrthoDB" id="8481147at2"/>
<dbReference type="InterPro" id="IPR027417">
    <property type="entry name" value="P-loop_NTPase"/>
</dbReference>
<dbReference type="RefSeq" id="WP_151916826.1">
    <property type="nucleotide sequence ID" value="NZ_RQSP01000016.1"/>
</dbReference>
<dbReference type="Pfam" id="PF00005">
    <property type="entry name" value="ABC_tran"/>
    <property type="match status" value="1"/>
</dbReference>
<feature type="domain" description="ABC transporter" evidence="4">
    <location>
        <begin position="8"/>
        <end position="249"/>
    </location>
</feature>
<keyword evidence="1" id="KW-0813">Transport</keyword>
<evidence type="ECO:0000259" key="4">
    <source>
        <dbReference type="PROSITE" id="PS50893"/>
    </source>
</evidence>
<evidence type="ECO:0000256" key="1">
    <source>
        <dbReference type="ARBA" id="ARBA00022448"/>
    </source>
</evidence>
<dbReference type="InterPro" id="IPR003439">
    <property type="entry name" value="ABC_transporter-like_ATP-bd"/>
</dbReference>
<keyword evidence="3 5" id="KW-0067">ATP-binding</keyword>
<evidence type="ECO:0000256" key="2">
    <source>
        <dbReference type="ARBA" id="ARBA00022741"/>
    </source>
</evidence>
<keyword evidence="2" id="KW-0547">Nucleotide-binding</keyword>
<keyword evidence="6" id="KW-1185">Reference proteome</keyword>
<dbReference type="InterPro" id="IPR050319">
    <property type="entry name" value="ABC_transp_ATP-bind"/>
</dbReference>
<evidence type="ECO:0000256" key="3">
    <source>
        <dbReference type="ARBA" id="ARBA00022840"/>
    </source>
</evidence>
<dbReference type="AlphaFoldDB" id="A0A5N5RIH8"/>
<accession>A0A5N5RIH8</accession>
<evidence type="ECO:0000313" key="6">
    <source>
        <dbReference type="Proteomes" id="UP000326336"/>
    </source>
</evidence>
<evidence type="ECO:0000313" key="5">
    <source>
        <dbReference type="EMBL" id="KAB5607088.1"/>
    </source>
</evidence>
<dbReference type="InterPro" id="IPR017871">
    <property type="entry name" value="ABC_transporter-like_CS"/>
</dbReference>
<dbReference type="PROSITE" id="PS00211">
    <property type="entry name" value="ABC_TRANSPORTER_1"/>
    <property type="match status" value="1"/>
</dbReference>
<dbReference type="GO" id="GO:0005524">
    <property type="term" value="F:ATP binding"/>
    <property type="evidence" value="ECO:0007669"/>
    <property type="project" value="UniProtKB-KW"/>
</dbReference>
<dbReference type="Gene3D" id="3.40.50.300">
    <property type="entry name" value="P-loop containing nucleotide triphosphate hydrolases"/>
    <property type="match status" value="1"/>
</dbReference>
<dbReference type="PANTHER" id="PTHR43776">
    <property type="entry name" value="TRANSPORT ATP-BINDING PROTEIN"/>
    <property type="match status" value="1"/>
</dbReference>
<comment type="caution">
    <text evidence="5">The sequence shown here is derived from an EMBL/GenBank/DDBJ whole genome shotgun (WGS) entry which is preliminary data.</text>
</comment>
<dbReference type="InterPro" id="IPR003593">
    <property type="entry name" value="AAA+_ATPase"/>
</dbReference>